<evidence type="ECO:0000313" key="13">
    <source>
        <dbReference type="Proteomes" id="UP000620104"/>
    </source>
</evidence>
<dbReference type="Pfam" id="PF00403">
    <property type="entry name" value="HMA"/>
    <property type="match status" value="2"/>
</dbReference>
<evidence type="ECO:0000313" key="12">
    <source>
        <dbReference type="EMBL" id="GHJ89535.1"/>
    </source>
</evidence>
<feature type="transmembrane region" description="Helical" evidence="10">
    <location>
        <begin position="633"/>
        <end position="652"/>
    </location>
</feature>
<dbReference type="PANTHER" id="PTHR43520">
    <property type="entry name" value="ATP7, ISOFORM B"/>
    <property type="match status" value="1"/>
</dbReference>
<evidence type="ECO:0000256" key="7">
    <source>
        <dbReference type="ARBA" id="ARBA00022967"/>
    </source>
</evidence>
<evidence type="ECO:0000256" key="8">
    <source>
        <dbReference type="ARBA" id="ARBA00022989"/>
    </source>
</evidence>
<dbReference type="PROSITE" id="PS01047">
    <property type="entry name" value="HMA_1"/>
    <property type="match status" value="2"/>
</dbReference>
<dbReference type="PROSITE" id="PS50846">
    <property type="entry name" value="HMA_2"/>
    <property type="match status" value="2"/>
</dbReference>
<feature type="transmembrane region" description="Helical" evidence="10">
    <location>
        <begin position="570"/>
        <end position="591"/>
    </location>
</feature>
<feature type="domain" description="HMA" evidence="11">
    <location>
        <begin position="245"/>
        <end position="313"/>
    </location>
</feature>
<dbReference type="Pfam" id="PF00702">
    <property type="entry name" value="Hydrolase"/>
    <property type="match status" value="1"/>
</dbReference>
<keyword evidence="6 10" id="KW-0067">ATP-binding</keyword>
<dbReference type="InterPro" id="IPR036412">
    <property type="entry name" value="HAD-like_sf"/>
</dbReference>
<keyword evidence="4 10" id="KW-0479">Metal-binding</keyword>
<dbReference type="InterPro" id="IPR044492">
    <property type="entry name" value="P_typ_ATPase_HD_dom"/>
</dbReference>
<dbReference type="InterPro" id="IPR006121">
    <property type="entry name" value="HMA_dom"/>
</dbReference>
<feature type="transmembrane region" description="Helical" evidence="10">
    <location>
        <begin position="672"/>
        <end position="689"/>
    </location>
</feature>
<evidence type="ECO:0000256" key="3">
    <source>
        <dbReference type="ARBA" id="ARBA00022692"/>
    </source>
</evidence>
<feature type="transmembrane region" description="Helical" evidence="10">
    <location>
        <begin position="909"/>
        <end position="932"/>
    </location>
</feature>
<dbReference type="SFLD" id="SFLDS00003">
    <property type="entry name" value="Haloacid_Dehalogenase"/>
    <property type="match status" value="1"/>
</dbReference>
<dbReference type="InterPro" id="IPR023298">
    <property type="entry name" value="ATPase_P-typ_TM_dom_sf"/>
</dbReference>
<dbReference type="NCBIfam" id="TIGR01525">
    <property type="entry name" value="ATPase-IB_hvy"/>
    <property type="match status" value="1"/>
</dbReference>
<dbReference type="Gene3D" id="3.30.70.100">
    <property type="match status" value="2"/>
</dbReference>
<evidence type="ECO:0000256" key="9">
    <source>
        <dbReference type="ARBA" id="ARBA00023136"/>
    </source>
</evidence>
<dbReference type="GO" id="GO:0016020">
    <property type="term" value="C:membrane"/>
    <property type="evidence" value="ECO:0007669"/>
    <property type="project" value="UniProtKB-SubCell"/>
</dbReference>
<feature type="transmembrane region" description="Helical" evidence="10">
    <location>
        <begin position="868"/>
        <end position="889"/>
    </location>
</feature>
<keyword evidence="9 10" id="KW-0472">Membrane</keyword>
<evidence type="ECO:0000256" key="2">
    <source>
        <dbReference type="ARBA" id="ARBA00006024"/>
    </source>
</evidence>
<dbReference type="Proteomes" id="UP000620104">
    <property type="component" value="Unassembled WGS sequence"/>
</dbReference>
<keyword evidence="7" id="KW-1278">Translocase</keyword>
<dbReference type="PANTHER" id="PTHR43520:SF32">
    <property type="entry name" value="COPPER RESISTANCE P-TYPE ATPASE (EUROFUNG)"/>
    <property type="match status" value="1"/>
</dbReference>
<dbReference type="Gene3D" id="2.70.150.10">
    <property type="entry name" value="Calcium-transporting ATPase, cytoplasmic transduction domain A"/>
    <property type="match status" value="1"/>
</dbReference>
<gene>
    <name evidence="12" type="ORF">NliqN6_5937</name>
</gene>
<feature type="transmembrane region" description="Helical" evidence="10">
    <location>
        <begin position="1293"/>
        <end position="1315"/>
    </location>
</feature>
<keyword evidence="5 10" id="KW-0547">Nucleotide-binding</keyword>
<evidence type="ECO:0000256" key="6">
    <source>
        <dbReference type="ARBA" id="ARBA00022840"/>
    </source>
</evidence>
<evidence type="ECO:0000256" key="5">
    <source>
        <dbReference type="ARBA" id="ARBA00022741"/>
    </source>
</evidence>
<dbReference type="SUPFAM" id="SSF55008">
    <property type="entry name" value="HMA, heavy metal-associated domain"/>
    <property type="match status" value="2"/>
</dbReference>
<keyword evidence="3 10" id="KW-0812">Transmembrane</keyword>
<protein>
    <recommendedName>
        <fullName evidence="11">HMA domain-containing protein</fullName>
    </recommendedName>
</protein>
<dbReference type="FunFam" id="3.30.70.100:FF:000001">
    <property type="entry name" value="ATPase copper transporting beta"/>
    <property type="match status" value="2"/>
</dbReference>
<comment type="subcellular location">
    <subcellularLocation>
        <location evidence="1">Membrane</location>
        <topology evidence="1">Multi-pass membrane protein</topology>
    </subcellularLocation>
</comment>
<dbReference type="InterPro" id="IPR023214">
    <property type="entry name" value="HAD_sf"/>
</dbReference>
<keyword evidence="13" id="KW-1185">Reference proteome</keyword>
<evidence type="ECO:0000256" key="10">
    <source>
        <dbReference type="RuleBase" id="RU362081"/>
    </source>
</evidence>
<dbReference type="SUPFAM" id="SSF81653">
    <property type="entry name" value="Calcium ATPase, transduction domain A"/>
    <property type="match status" value="1"/>
</dbReference>
<dbReference type="GO" id="GO:0043682">
    <property type="term" value="F:P-type divalent copper transporter activity"/>
    <property type="evidence" value="ECO:0007669"/>
    <property type="project" value="TreeGrafter"/>
</dbReference>
<dbReference type="InterPro" id="IPR017969">
    <property type="entry name" value="Heavy-metal-associated_CS"/>
</dbReference>
<dbReference type="InterPro" id="IPR023299">
    <property type="entry name" value="ATPase_P-typ_cyto_dom_N"/>
</dbReference>
<sequence length="1346" mass="146573">MAGPSYFPVQLRERSPNFSAKLSKPLLVTNRKGKEHLDVSGHKTLHINMDDDGQVVLFVPNMHCPSCVQHIETLLEPYAKQPTSKLGRYNACMTNLKISWLDHTISFSVHSSGKGPRKISRHFCKQLVKDVIEDLEDGGGFNVESLSNCSTDRPFGEDMETGLALPATFSRQRTPLQPSHRSPAVMSWLLPWRTDQDRRHRQEERARRHLESCTLCQNSNRAEDGDIVNERGVIATETGSARGLYELTLSVEGMTCASCTGSIASALAPANNPGIRTVDVNLLAASVTVVYDPSLLAAGTINDMIKDAGFGSEILLNAPVTSERGNGVTITSSQMETWKTILSISGMTCASCTTSISEELKNDPRIRKVDVNLLEASADIIHLAEMKAEEVKVLIEDIGFEADVISTILVENEDKAGNSRPMQRPTSESKIRTVRIGVEGIFCSDCVRKLNSYLGSISKNLVAYEPFTGNRDYCTITYRPRDPYTVRHLVQQISDIAPEFDARVVKPVTAADRGREIQRKERWVLFWPFLFSFIASIPTFVIGIIGMLLLNQEHPFRVWVETYVWSGVDRATLALWILATLVQFGVGRIFYIKTWHRLRPFIRALKTGNYTNRRTASSRSTWKSLFTFGSMDLLVVLSTTTAYFASLAMLILDLKDGAPQGDMRMTKRRATFFDSSVFLIMFILGGRVLEAFAKSKTTSAIALLGSLRPATALLLSDFGLDGSAAADSPTGLGKKRALSTDDDRSIRQNVLSPQTLASRADPITVPVDHLEYDDVILLRPGDMPPADGIIVDGASGFDESSLTGEALLVKKNLGDTVMTGTVNQNAAVAVRVVKIGQETMIEGIIRAVSNASSKKAPIEKLAERITGVFVPVIVYLAIVDLVIWLAVTLSGSLSEEYLPMGERDLGGRVFFALQFAIAVVVVACPCGIGLAAPCAQAVGTGIAAVTGILAAGGGEAFQRTTATTDIVFDKTGTLTQGGALKVTDVSSATKNTLALTDAQAEYTILQAILISESRSSHPLAAAIVEWAKENPLLLQDHRQDGIRLEAKSIAEISGKGIQASFTVEFDQGSQEIDFAIGNERLMRDIGMKKLRTDEETILNRWKSQAKSVVISAYRVKNSSSEDEGFHSGYCLALADALRPEATDVIQQLKTSGFRVHMLSGDNKQTARAVAAQLGFEDENVIAEVLPEEKGKHIARLQEGAMRSVDASHRRGLTPFKWLGQRRGGNGKPTVMFVGDGLNDSVALATADVAVALSHGAQASIASADFVLLNSSLKGIPALLRISRKVYRRQKFNFAWACIFNIILIPLAAGVFYPFGNTRLPPVWAALAMALSSTSVVLSSLAMKYGI</sequence>
<dbReference type="GO" id="GO:0005524">
    <property type="term" value="F:ATP binding"/>
    <property type="evidence" value="ECO:0007669"/>
    <property type="project" value="UniProtKB-UniRule"/>
</dbReference>
<dbReference type="InterPro" id="IPR018303">
    <property type="entry name" value="ATPase_P-typ_P_site"/>
</dbReference>
<dbReference type="SUPFAM" id="SSF56784">
    <property type="entry name" value="HAD-like"/>
    <property type="match status" value="1"/>
</dbReference>
<dbReference type="SFLD" id="SFLDG00002">
    <property type="entry name" value="C1.7:_P-type_atpase_like"/>
    <property type="match status" value="1"/>
</dbReference>
<dbReference type="PRINTS" id="PR00119">
    <property type="entry name" value="CATATPASE"/>
</dbReference>
<dbReference type="GO" id="GO:0005507">
    <property type="term" value="F:copper ion binding"/>
    <property type="evidence" value="ECO:0007669"/>
    <property type="project" value="TreeGrafter"/>
</dbReference>
<proteinExistence type="inferred from homology"/>
<dbReference type="GO" id="GO:0055070">
    <property type="term" value="P:copper ion homeostasis"/>
    <property type="evidence" value="ECO:0007669"/>
    <property type="project" value="TreeGrafter"/>
</dbReference>
<dbReference type="CDD" id="cd00371">
    <property type="entry name" value="HMA"/>
    <property type="match status" value="2"/>
</dbReference>
<dbReference type="InterPro" id="IPR027256">
    <property type="entry name" value="P-typ_ATPase_IB"/>
</dbReference>
<feature type="transmembrane region" description="Helical" evidence="10">
    <location>
        <begin position="1321"/>
        <end position="1342"/>
    </location>
</feature>
<dbReference type="EMBL" id="BLZA01000046">
    <property type="protein sequence ID" value="GHJ89535.1"/>
    <property type="molecule type" value="Genomic_DNA"/>
</dbReference>
<dbReference type="SFLD" id="SFLDF00027">
    <property type="entry name" value="p-type_atpase"/>
    <property type="match status" value="1"/>
</dbReference>
<dbReference type="SUPFAM" id="SSF81665">
    <property type="entry name" value="Calcium ATPase, transmembrane domain M"/>
    <property type="match status" value="1"/>
</dbReference>
<organism evidence="12 13">
    <name type="scientific">Naganishia liquefaciens</name>
    <dbReference type="NCBI Taxonomy" id="104408"/>
    <lineage>
        <taxon>Eukaryota</taxon>
        <taxon>Fungi</taxon>
        <taxon>Dikarya</taxon>
        <taxon>Basidiomycota</taxon>
        <taxon>Agaricomycotina</taxon>
        <taxon>Tremellomycetes</taxon>
        <taxon>Filobasidiales</taxon>
        <taxon>Filobasidiaceae</taxon>
        <taxon>Naganishia</taxon>
    </lineage>
</organism>
<dbReference type="InterPro" id="IPR036163">
    <property type="entry name" value="HMA_dom_sf"/>
</dbReference>
<dbReference type="OrthoDB" id="432719at2759"/>
<dbReference type="Pfam" id="PF00122">
    <property type="entry name" value="E1-E2_ATPase"/>
    <property type="match status" value="1"/>
</dbReference>
<reference evidence="12" key="1">
    <citation type="submission" date="2020-07" db="EMBL/GenBank/DDBJ databases">
        <title>Draft Genome Sequence of a Deep-Sea Yeast, Naganishia (Cryptococcus) liquefaciens strain N6.</title>
        <authorList>
            <person name="Han Y.W."/>
            <person name="Kajitani R."/>
            <person name="Morimoto H."/>
            <person name="Parhat M."/>
            <person name="Tsubouchi H."/>
            <person name="Bakenova O."/>
            <person name="Ogata M."/>
            <person name="Argunhan B."/>
            <person name="Aoki R."/>
            <person name="Kajiwara S."/>
            <person name="Itoh T."/>
            <person name="Iwasaki H."/>
        </authorList>
    </citation>
    <scope>NUCLEOTIDE SEQUENCE</scope>
    <source>
        <strain evidence="12">N6</strain>
    </source>
</reference>
<accession>A0A8H3TZ51</accession>
<dbReference type="InterPro" id="IPR008250">
    <property type="entry name" value="ATPase_P-typ_transduc_dom_A_sf"/>
</dbReference>
<evidence type="ECO:0000259" key="11">
    <source>
        <dbReference type="PROSITE" id="PS50846"/>
    </source>
</evidence>
<keyword evidence="8 10" id="KW-1133">Transmembrane helix</keyword>
<feature type="domain" description="HMA" evidence="11">
    <location>
        <begin position="338"/>
        <end position="403"/>
    </location>
</feature>
<dbReference type="PROSITE" id="PS00154">
    <property type="entry name" value="ATPASE_E1_E2"/>
    <property type="match status" value="1"/>
</dbReference>
<evidence type="ECO:0000256" key="4">
    <source>
        <dbReference type="ARBA" id="ARBA00022723"/>
    </source>
</evidence>
<feature type="transmembrane region" description="Helical" evidence="10">
    <location>
        <begin position="523"/>
        <end position="550"/>
    </location>
</feature>
<name>A0A8H3TZ51_9TREE</name>
<comment type="similarity">
    <text evidence="2 10">Belongs to the cation transport ATPase (P-type) (TC 3.A.3) family. Type IB subfamily.</text>
</comment>
<dbReference type="SUPFAM" id="SSF81660">
    <property type="entry name" value="Metal cation-transporting ATPase, ATP-binding domain N"/>
    <property type="match status" value="1"/>
</dbReference>
<dbReference type="Gene3D" id="3.40.50.1000">
    <property type="entry name" value="HAD superfamily/HAD-like"/>
    <property type="match status" value="1"/>
</dbReference>
<dbReference type="Gene3D" id="3.40.1110.10">
    <property type="entry name" value="Calcium-transporting ATPase, cytoplasmic domain N"/>
    <property type="match status" value="1"/>
</dbReference>
<comment type="caution">
    <text evidence="12">The sequence shown here is derived from an EMBL/GenBank/DDBJ whole genome shotgun (WGS) entry which is preliminary data.</text>
</comment>
<dbReference type="InterPro" id="IPR059000">
    <property type="entry name" value="ATPase_P-type_domA"/>
</dbReference>
<evidence type="ECO:0000256" key="1">
    <source>
        <dbReference type="ARBA" id="ARBA00004141"/>
    </source>
</evidence>